<dbReference type="AlphaFoldDB" id="A0AA87PZI2"/>
<dbReference type="Proteomes" id="UP000026941">
    <property type="component" value="Unassembled WGS sequence"/>
</dbReference>
<dbReference type="RefSeq" id="WP_131597806.1">
    <property type="nucleotide sequence ID" value="NZ_BAYX01000001.1"/>
</dbReference>
<gene>
    <name evidence="1" type="ORF">RRH01S_01_05380</name>
</gene>
<comment type="caution">
    <text evidence="1">The sequence shown here is derived from an EMBL/GenBank/DDBJ whole genome shotgun (WGS) entry which is preliminary data.</text>
</comment>
<evidence type="ECO:0000313" key="1">
    <source>
        <dbReference type="EMBL" id="GAJ91067.1"/>
    </source>
</evidence>
<reference evidence="1 2" key="1">
    <citation type="submission" date="2014-05" db="EMBL/GenBank/DDBJ databases">
        <title>Whole genome shotgun sequence of Rhizobium rhizogenes NBRC 13257.</title>
        <authorList>
            <person name="Katano-Makiyama Y."/>
            <person name="Hosoyama A."/>
            <person name="Hashimoto M."/>
            <person name="Hosoyama Y."/>
            <person name="Noguchi M."/>
            <person name="Tsuchikane K."/>
            <person name="Kimura A."/>
            <person name="Ohji S."/>
            <person name="Ichikawa N."/>
            <person name="Yamazoe A."/>
            <person name="Fujita N."/>
        </authorList>
    </citation>
    <scope>NUCLEOTIDE SEQUENCE [LARGE SCALE GENOMIC DNA]</scope>
    <source>
        <strain evidence="1 2">NBRC 13257</strain>
    </source>
</reference>
<proteinExistence type="predicted"/>
<sequence>MRLVTWTSRPSTTRSLAASLGHPNGFKVFIQALSEFLHETILDGGAANDLVTSTALELSAAEVWSKISASEIAAIFANAPKQTVDLFLDGIPSTYKVQLFEENRKWKLRKVTDILKAYTESHPVTHVAVPAAISPALHNILHIASERKYRMGVRITQAEAVPSEREIVYSVLEVDHEARENFVFLGSFEVDPEHRQNPAINPTAPLLVDKLN</sequence>
<dbReference type="EMBL" id="BAYX01000001">
    <property type="protein sequence ID" value="GAJ91067.1"/>
    <property type="molecule type" value="Genomic_DNA"/>
</dbReference>
<organism evidence="1 2">
    <name type="scientific">Rhizobium rhizogenes NBRC 13257</name>
    <dbReference type="NCBI Taxonomy" id="1220581"/>
    <lineage>
        <taxon>Bacteria</taxon>
        <taxon>Pseudomonadati</taxon>
        <taxon>Pseudomonadota</taxon>
        <taxon>Alphaproteobacteria</taxon>
        <taxon>Hyphomicrobiales</taxon>
        <taxon>Rhizobiaceae</taxon>
        <taxon>Rhizobium/Agrobacterium group</taxon>
        <taxon>Rhizobium</taxon>
    </lineage>
</organism>
<evidence type="ECO:0000313" key="2">
    <source>
        <dbReference type="Proteomes" id="UP000026941"/>
    </source>
</evidence>
<name>A0AA87PZI2_RHIRH</name>
<accession>A0AA87PZI2</accession>
<protein>
    <submittedName>
        <fullName evidence="1">Uncharacterized protein</fullName>
    </submittedName>
</protein>